<dbReference type="Proteomes" id="UP000053989">
    <property type="component" value="Unassembled WGS sequence"/>
</dbReference>
<dbReference type="HOGENOM" id="CLU_203565_0_0_1"/>
<reference evidence="1 2" key="1">
    <citation type="submission" date="2014-04" db="EMBL/GenBank/DDBJ databases">
        <authorList>
            <consortium name="DOE Joint Genome Institute"/>
            <person name="Kuo A."/>
            <person name="Kohler A."/>
            <person name="Nagy L.G."/>
            <person name="Floudas D."/>
            <person name="Copeland A."/>
            <person name="Barry K.W."/>
            <person name="Cichocki N."/>
            <person name="Veneault-Fourrey C."/>
            <person name="LaButti K."/>
            <person name="Lindquist E.A."/>
            <person name="Lipzen A."/>
            <person name="Lundell T."/>
            <person name="Morin E."/>
            <person name="Murat C."/>
            <person name="Sun H."/>
            <person name="Tunlid A."/>
            <person name="Henrissat B."/>
            <person name="Grigoriev I.V."/>
            <person name="Hibbett D.S."/>
            <person name="Martin F."/>
            <person name="Nordberg H.P."/>
            <person name="Cantor M.N."/>
            <person name="Hua S.X."/>
        </authorList>
    </citation>
    <scope>NUCLEOTIDE SEQUENCE [LARGE SCALE GENOMIC DNA]</scope>
    <source>
        <strain evidence="1 2">Foug A</strain>
    </source>
</reference>
<name>A0A0C3D781_9AGAM</name>
<keyword evidence="2" id="KW-1185">Reference proteome</keyword>
<dbReference type="InParanoid" id="A0A0C3D781"/>
<organism evidence="1 2">
    <name type="scientific">Scleroderma citrinum Foug A</name>
    <dbReference type="NCBI Taxonomy" id="1036808"/>
    <lineage>
        <taxon>Eukaryota</taxon>
        <taxon>Fungi</taxon>
        <taxon>Dikarya</taxon>
        <taxon>Basidiomycota</taxon>
        <taxon>Agaricomycotina</taxon>
        <taxon>Agaricomycetes</taxon>
        <taxon>Agaricomycetidae</taxon>
        <taxon>Boletales</taxon>
        <taxon>Sclerodermatineae</taxon>
        <taxon>Sclerodermataceae</taxon>
        <taxon>Scleroderma</taxon>
    </lineage>
</organism>
<feature type="non-terminal residue" evidence="1">
    <location>
        <position position="70"/>
    </location>
</feature>
<dbReference type="STRING" id="1036808.A0A0C3D781"/>
<dbReference type="AlphaFoldDB" id="A0A0C3D781"/>
<proteinExistence type="predicted"/>
<gene>
    <name evidence="1" type="ORF">SCLCIDRAFT_89751</name>
</gene>
<protein>
    <submittedName>
        <fullName evidence="1">Uncharacterized protein</fullName>
    </submittedName>
</protein>
<reference evidence="2" key="2">
    <citation type="submission" date="2015-01" db="EMBL/GenBank/DDBJ databases">
        <title>Evolutionary Origins and Diversification of the Mycorrhizal Mutualists.</title>
        <authorList>
            <consortium name="DOE Joint Genome Institute"/>
            <consortium name="Mycorrhizal Genomics Consortium"/>
            <person name="Kohler A."/>
            <person name="Kuo A."/>
            <person name="Nagy L.G."/>
            <person name="Floudas D."/>
            <person name="Copeland A."/>
            <person name="Barry K.W."/>
            <person name="Cichocki N."/>
            <person name="Veneault-Fourrey C."/>
            <person name="LaButti K."/>
            <person name="Lindquist E.A."/>
            <person name="Lipzen A."/>
            <person name="Lundell T."/>
            <person name="Morin E."/>
            <person name="Murat C."/>
            <person name="Riley R."/>
            <person name="Ohm R."/>
            <person name="Sun H."/>
            <person name="Tunlid A."/>
            <person name="Henrissat B."/>
            <person name="Grigoriev I.V."/>
            <person name="Hibbett D.S."/>
            <person name="Martin F."/>
        </authorList>
    </citation>
    <scope>NUCLEOTIDE SEQUENCE [LARGE SCALE GENOMIC DNA]</scope>
    <source>
        <strain evidence="2">Foug A</strain>
    </source>
</reference>
<evidence type="ECO:0000313" key="1">
    <source>
        <dbReference type="EMBL" id="KIM52269.1"/>
    </source>
</evidence>
<dbReference type="EMBL" id="KN822217">
    <property type="protein sequence ID" value="KIM52269.1"/>
    <property type="molecule type" value="Genomic_DNA"/>
</dbReference>
<sequence>TMKWLGITFDSKLLFNEYVKAATNKAENIAKGLTMLGNTVRGLHQCLLRTIYGACMQSVMTYASLVWWDG</sequence>
<accession>A0A0C3D781</accession>
<dbReference type="OrthoDB" id="2655573at2759"/>
<feature type="non-terminal residue" evidence="1">
    <location>
        <position position="1"/>
    </location>
</feature>
<evidence type="ECO:0000313" key="2">
    <source>
        <dbReference type="Proteomes" id="UP000053989"/>
    </source>
</evidence>